<sequence>MSEQGSLHGSPESTLSLDPEIQNTVELYGRFYQEISVEQSIYCVPIDEVELERLTRQHRALQRVFEDRLIFPPVSGPRKILDCGCGPAAWATDVAERYPESEVIGIDLSPHMAPDPTPYNFWFQIDDLNKPFTFQEGDFDFVHSRCVSPGLDRTRWDTYIRDCFRVLKSGGWLQMVEFYYNVQSDNGSLTDSHALRRWSDMYLRANDQSRDLRAPLRFRTLFDQAGFVDVETRMIPVHLSGWSKNDNERIIGEAYKEVFRATLSALGLHPLINNFGLSLNQAQVLIASARHELDNLSYRPYLGLYVSIGRKP</sequence>
<dbReference type="CDD" id="cd02440">
    <property type="entry name" value="AdoMet_MTases"/>
    <property type="match status" value="1"/>
</dbReference>
<dbReference type="PANTHER" id="PTHR43591">
    <property type="entry name" value="METHYLTRANSFERASE"/>
    <property type="match status" value="1"/>
</dbReference>
<dbReference type="InterPro" id="IPR029063">
    <property type="entry name" value="SAM-dependent_MTases_sf"/>
</dbReference>
<evidence type="ECO:0000259" key="1">
    <source>
        <dbReference type="Pfam" id="PF13649"/>
    </source>
</evidence>
<dbReference type="EMBL" id="ML121557">
    <property type="protein sequence ID" value="RPB21801.1"/>
    <property type="molecule type" value="Genomic_DNA"/>
</dbReference>
<dbReference type="Gene3D" id="3.40.50.150">
    <property type="entry name" value="Vaccinia Virus protein VP39"/>
    <property type="match status" value="1"/>
</dbReference>
<dbReference type="OrthoDB" id="506498at2759"/>
<organism evidence="2 3">
    <name type="scientific">Terfezia boudieri ATCC MYA-4762</name>
    <dbReference type="NCBI Taxonomy" id="1051890"/>
    <lineage>
        <taxon>Eukaryota</taxon>
        <taxon>Fungi</taxon>
        <taxon>Dikarya</taxon>
        <taxon>Ascomycota</taxon>
        <taxon>Pezizomycotina</taxon>
        <taxon>Pezizomycetes</taxon>
        <taxon>Pezizales</taxon>
        <taxon>Pezizaceae</taxon>
        <taxon>Terfezia</taxon>
    </lineage>
</organism>
<keyword evidence="2" id="KW-0489">Methyltransferase</keyword>
<dbReference type="GO" id="GO:0032259">
    <property type="term" value="P:methylation"/>
    <property type="evidence" value="ECO:0007669"/>
    <property type="project" value="UniProtKB-KW"/>
</dbReference>
<keyword evidence="2" id="KW-0808">Transferase</keyword>
<dbReference type="PANTHER" id="PTHR43591:SF24">
    <property type="entry name" value="2-METHOXY-6-POLYPRENYL-1,4-BENZOQUINOL METHYLASE, MITOCHONDRIAL"/>
    <property type="match status" value="1"/>
</dbReference>
<dbReference type="InterPro" id="IPR041698">
    <property type="entry name" value="Methyltransf_25"/>
</dbReference>
<accession>A0A3N4LM89</accession>
<feature type="domain" description="Methyltransferase" evidence="1">
    <location>
        <begin position="80"/>
        <end position="171"/>
    </location>
</feature>
<gene>
    <name evidence="2" type="ORF">L211DRAFT_827726</name>
</gene>
<dbReference type="SUPFAM" id="SSF53335">
    <property type="entry name" value="S-adenosyl-L-methionine-dependent methyltransferases"/>
    <property type="match status" value="1"/>
</dbReference>
<evidence type="ECO:0000313" key="2">
    <source>
        <dbReference type="EMBL" id="RPB21801.1"/>
    </source>
</evidence>
<dbReference type="Proteomes" id="UP000267821">
    <property type="component" value="Unassembled WGS sequence"/>
</dbReference>
<dbReference type="GO" id="GO:0008168">
    <property type="term" value="F:methyltransferase activity"/>
    <property type="evidence" value="ECO:0007669"/>
    <property type="project" value="UniProtKB-KW"/>
</dbReference>
<reference evidence="2 3" key="1">
    <citation type="journal article" date="2018" name="Nat. Ecol. Evol.">
        <title>Pezizomycetes genomes reveal the molecular basis of ectomycorrhizal truffle lifestyle.</title>
        <authorList>
            <person name="Murat C."/>
            <person name="Payen T."/>
            <person name="Noel B."/>
            <person name="Kuo A."/>
            <person name="Morin E."/>
            <person name="Chen J."/>
            <person name="Kohler A."/>
            <person name="Krizsan K."/>
            <person name="Balestrini R."/>
            <person name="Da Silva C."/>
            <person name="Montanini B."/>
            <person name="Hainaut M."/>
            <person name="Levati E."/>
            <person name="Barry K.W."/>
            <person name="Belfiori B."/>
            <person name="Cichocki N."/>
            <person name="Clum A."/>
            <person name="Dockter R.B."/>
            <person name="Fauchery L."/>
            <person name="Guy J."/>
            <person name="Iotti M."/>
            <person name="Le Tacon F."/>
            <person name="Lindquist E.A."/>
            <person name="Lipzen A."/>
            <person name="Malagnac F."/>
            <person name="Mello A."/>
            <person name="Molinier V."/>
            <person name="Miyauchi S."/>
            <person name="Poulain J."/>
            <person name="Riccioni C."/>
            <person name="Rubini A."/>
            <person name="Sitrit Y."/>
            <person name="Splivallo R."/>
            <person name="Traeger S."/>
            <person name="Wang M."/>
            <person name="Zifcakova L."/>
            <person name="Wipf D."/>
            <person name="Zambonelli A."/>
            <person name="Paolocci F."/>
            <person name="Nowrousian M."/>
            <person name="Ottonello S."/>
            <person name="Baldrian P."/>
            <person name="Spatafora J.W."/>
            <person name="Henrissat B."/>
            <person name="Nagy L.G."/>
            <person name="Aury J.M."/>
            <person name="Wincker P."/>
            <person name="Grigoriev I.V."/>
            <person name="Bonfante P."/>
            <person name="Martin F.M."/>
        </authorList>
    </citation>
    <scope>NUCLEOTIDE SEQUENCE [LARGE SCALE GENOMIC DNA]</scope>
    <source>
        <strain evidence="2 3">ATCC MYA-4762</strain>
    </source>
</reference>
<dbReference type="InParanoid" id="A0A3N4LM89"/>
<evidence type="ECO:0000313" key="3">
    <source>
        <dbReference type="Proteomes" id="UP000267821"/>
    </source>
</evidence>
<dbReference type="STRING" id="1051890.A0A3N4LM89"/>
<protein>
    <submittedName>
        <fullName evidence="2">S-adenosyl-L-methionine-dependent methyltransferase</fullName>
    </submittedName>
</protein>
<proteinExistence type="predicted"/>
<name>A0A3N4LM89_9PEZI</name>
<keyword evidence="3" id="KW-1185">Reference proteome</keyword>
<dbReference type="AlphaFoldDB" id="A0A3N4LM89"/>
<dbReference type="Pfam" id="PF13649">
    <property type="entry name" value="Methyltransf_25"/>
    <property type="match status" value="1"/>
</dbReference>